<protein>
    <submittedName>
        <fullName evidence="3">Ovule protein</fullName>
    </submittedName>
</protein>
<dbReference type="AlphaFoldDB" id="A0A183G0A1"/>
<accession>A0A3P7ZJG8</accession>
<reference evidence="1 2" key="1">
    <citation type="submission" date="2018-11" db="EMBL/GenBank/DDBJ databases">
        <authorList>
            <consortium name="Pathogen Informatics"/>
        </authorList>
    </citation>
    <scope>NUCLEOTIDE SEQUENCE [LARGE SCALE GENOMIC DNA]</scope>
</reference>
<accession>A0A183G0A1</accession>
<gene>
    <name evidence="1" type="ORF">HPBE_LOCUS14503</name>
</gene>
<keyword evidence="2" id="KW-1185">Reference proteome</keyword>
<organism evidence="2 3">
    <name type="scientific">Heligmosomoides polygyrus</name>
    <name type="common">Parasitic roundworm</name>
    <dbReference type="NCBI Taxonomy" id="6339"/>
    <lineage>
        <taxon>Eukaryota</taxon>
        <taxon>Metazoa</taxon>
        <taxon>Ecdysozoa</taxon>
        <taxon>Nematoda</taxon>
        <taxon>Chromadorea</taxon>
        <taxon>Rhabditida</taxon>
        <taxon>Rhabditina</taxon>
        <taxon>Rhabditomorpha</taxon>
        <taxon>Strongyloidea</taxon>
        <taxon>Heligmosomidae</taxon>
        <taxon>Heligmosomoides</taxon>
    </lineage>
</organism>
<proteinExistence type="predicted"/>
<sequence length="86" mass="10344">MNRGIFLYGYEHATEMQLKTYPFLRNKSSTQNRYHIPTACLPLHVHQFTLRIPMFLFFFYHFQLLAFVNIKLTCFEVLEYAAHRPA</sequence>
<reference evidence="3" key="2">
    <citation type="submission" date="2019-09" db="UniProtKB">
        <authorList>
            <consortium name="WormBaseParasite"/>
        </authorList>
    </citation>
    <scope>IDENTIFICATION</scope>
</reference>
<evidence type="ECO:0000313" key="3">
    <source>
        <dbReference type="WBParaSite" id="HPBE_0001450201-mRNA-1"/>
    </source>
</evidence>
<dbReference type="EMBL" id="UZAH01028390">
    <property type="protein sequence ID" value="VDO99840.1"/>
    <property type="molecule type" value="Genomic_DNA"/>
</dbReference>
<evidence type="ECO:0000313" key="1">
    <source>
        <dbReference type="EMBL" id="VDO99840.1"/>
    </source>
</evidence>
<dbReference type="Proteomes" id="UP000050761">
    <property type="component" value="Unassembled WGS sequence"/>
</dbReference>
<name>A0A183G0A1_HELPZ</name>
<dbReference type="WBParaSite" id="HPBE_0001450201-mRNA-1">
    <property type="protein sequence ID" value="HPBE_0001450201-mRNA-1"/>
    <property type="gene ID" value="HPBE_0001450201"/>
</dbReference>
<evidence type="ECO:0000313" key="2">
    <source>
        <dbReference type="Proteomes" id="UP000050761"/>
    </source>
</evidence>